<evidence type="ECO:0000256" key="2">
    <source>
        <dbReference type="ARBA" id="ARBA00008632"/>
    </source>
</evidence>
<feature type="compositionally biased region" description="Basic residues" evidence="7">
    <location>
        <begin position="117"/>
        <end position="133"/>
    </location>
</feature>
<name>A0A6P9DPU4_PANGU</name>
<proteinExistence type="inferred from homology"/>
<evidence type="ECO:0000256" key="5">
    <source>
        <dbReference type="ARBA" id="ARBA00022687"/>
    </source>
</evidence>
<protein>
    <recommendedName>
        <fullName evidence="3">Protein CUSTOS</fullName>
    </recommendedName>
</protein>
<keyword evidence="6" id="KW-0539">Nucleus</keyword>
<evidence type="ECO:0000256" key="7">
    <source>
        <dbReference type="SAM" id="MobiDB-lite"/>
    </source>
</evidence>
<dbReference type="Pfam" id="PF23999">
    <property type="entry name" value="CUSTOS"/>
    <property type="match status" value="1"/>
</dbReference>
<dbReference type="PANTHER" id="PTHR14482:SF0">
    <property type="entry name" value="PROTEIN CUSTOS"/>
    <property type="match status" value="1"/>
</dbReference>
<dbReference type="OrthoDB" id="10053459at2759"/>
<dbReference type="AlphaFoldDB" id="A0A6P9DPU4"/>
<dbReference type="RefSeq" id="XP_034294376.2">
    <property type="nucleotide sequence ID" value="XM_034438485.2"/>
</dbReference>
<dbReference type="InterPro" id="IPR026694">
    <property type="entry name" value="CUSTOS"/>
</dbReference>
<keyword evidence="8" id="KW-1185">Reference proteome</keyword>
<feature type="region of interest" description="Disordered" evidence="7">
    <location>
        <begin position="217"/>
        <end position="241"/>
    </location>
</feature>
<dbReference type="GO" id="GO:0060061">
    <property type="term" value="P:Spemann organizer formation"/>
    <property type="evidence" value="ECO:0007669"/>
    <property type="project" value="TreeGrafter"/>
</dbReference>
<keyword evidence="5" id="KW-0879">Wnt signaling pathway</keyword>
<organism evidence="8 9">
    <name type="scientific">Pantherophis guttatus</name>
    <name type="common">Corn snake</name>
    <name type="synonym">Elaphe guttata</name>
    <dbReference type="NCBI Taxonomy" id="94885"/>
    <lineage>
        <taxon>Eukaryota</taxon>
        <taxon>Metazoa</taxon>
        <taxon>Chordata</taxon>
        <taxon>Craniata</taxon>
        <taxon>Vertebrata</taxon>
        <taxon>Euteleostomi</taxon>
        <taxon>Lepidosauria</taxon>
        <taxon>Squamata</taxon>
        <taxon>Bifurcata</taxon>
        <taxon>Unidentata</taxon>
        <taxon>Episquamata</taxon>
        <taxon>Toxicofera</taxon>
        <taxon>Serpentes</taxon>
        <taxon>Colubroidea</taxon>
        <taxon>Colubridae</taxon>
        <taxon>Colubrinae</taxon>
        <taxon>Pantherophis</taxon>
    </lineage>
</organism>
<gene>
    <name evidence="9" type="primary">CUNH12orf43</name>
</gene>
<dbReference type="GO" id="GO:0030178">
    <property type="term" value="P:negative regulation of Wnt signaling pathway"/>
    <property type="evidence" value="ECO:0007669"/>
    <property type="project" value="TreeGrafter"/>
</dbReference>
<reference evidence="9" key="1">
    <citation type="submission" date="2025-08" db="UniProtKB">
        <authorList>
            <consortium name="RefSeq"/>
        </authorList>
    </citation>
    <scope>IDENTIFICATION</scope>
    <source>
        <tissue evidence="9">Blood</tissue>
    </source>
</reference>
<dbReference type="GeneID" id="117677916"/>
<accession>A0A6P9DPU4</accession>
<feature type="compositionally biased region" description="Polar residues" evidence="7">
    <location>
        <begin position="322"/>
        <end position="336"/>
    </location>
</feature>
<dbReference type="GO" id="GO:0005635">
    <property type="term" value="C:nuclear envelope"/>
    <property type="evidence" value="ECO:0007669"/>
    <property type="project" value="UniProtKB-SubCell"/>
</dbReference>
<feature type="compositionally biased region" description="Basic residues" evidence="7">
    <location>
        <begin position="429"/>
        <end position="441"/>
    </location>
</feature>
<comment type="subcellular location">
    <subcellularLocation>
        <location evidence="1">Nucleus envelope</location>
    </subcellularLocation>
</comment>
<evidence type="ECO:0000256" key="4">
    <source>
        <dbReference type="ARBA" id="ARBA00022473"/>
    </source>
</evidence>
<dbReference type="InParanoid" id="A0A6P9DPU4"/>
<feature type="compositionally biased region" description="Polar residues" evidence="7">
    <location>
        <begin position="91"/>
        <end position="103"/>
    </location>
</feature>
<feature type="region of interest" description="Disordered" evidence="7">
    <location>
        <begin position="1"/>
        <end position="200"/>
    </location>
</feature>
<dbReference type="KEGG" id="pgut:117677916"/>
<dbReference type="PANTHER" id="PTHR14482">
    <property type="entry name" value="CHROMOSOME 12 ORF 43 HOMOLOG"/>
    <property type="match status" value="1"/>
</dbReference>
<feature type="compositionally biased region" description="Low complexity" evidence="7">
    <location>
        <begin position="36"/>
        <end position="70"/>
    </location>
</feature>
<sequence>MLACSKSEMEVETPPLRRAAPRPHCPSRRRSPSPTPLRAGRWGAASFSPGASGRSASAPPAIPGPSSKGPQTPPGAPPPLTGRGHSRRSPSRTAYASFPSQPAGSEACTGSAFRPRAATRHAPKVPAAKRIRPRGLEEVHGAADFPDSDSRGRPRVPRSPSPLPARLSGLRTTTPRVLRGQHGFAMAAPEASDSEEEEAAAWQRLREAAWDPALGRAAALAPAENSWKRNQQAGEPSIREKICNHEQDGNELQTTPEFRAHVAKKLDTILDNVITLSTCPLRLPRHGNSASLEEDNGFRLFSSSVPGDTGEPEAAPRKRSALQHSNSSIACDSSSGLESDQEWQRCQEVAVTAADILKQSGLPPPAAQDSGQTIEAGWKKVKKKKKRKKGKKEENGQPDAIKAVGNSQNKEPSCPSSPEAISWTETMQRKRKRRKTEARTE</sequence>
<evidence type="ECO:0000313" key="8">
    <source>
        <dbReference type="Proteomes" id="UP001652622"/>
    </source>
</evidence>
<feature type="region of interest" description="Disordered" evidence="7">
    <location>
        <begin position="360"/>
        <end position="441"/>
    </location>
</feature>
<evidence type="ECO:0000256" key="3">
    <source>
        <dbReference type="ARBA" id="ARBA00013465"/>
    </source>
</evidence>
<feature type="compositionally biased region" description="Pro residues" evidence="7">
    <location>
        <begin position="71"/>
        <end position="80"/>
    </location>
</feature>
<feature type="region of interest" description="Disordered" evidence="7">
    <location>
        <begin position="299"/>
        <end position="336"/>
    </location>
</feature>
<comment type="similarity">
    <text evidence="2">Belongs to the CUSTOS family.</text>
</comment>
<evidence type="ECO:0000256" key="1">
    <source>
        <dbReference type="ARBA" id="ARBA00004259"/>
    </source>
</evidence>
<keyword evidence="4" id="KW-0217">Developmental protein</keyword>
<feature type="compositionally biased region" description="Basic residues" evidence="7">
    <location>
        <begin position="19"/>
        <end position="31"/>
    </location>
</feature>
<feature type="compositionally biased region" description="Polar residues" evidence="7">
    <location>
        <begin position="405"/>
        <end position="416"/>
    </location>
</feature>
<dbReference type="GO" id="GO:0016055">
    <property type="term" value="P:Wnt signaling pathway"/>
    <property type="evidence" value="ECO:0007669"/>
    <property type="project" value="UniProtKB-KW"/>
</dbReference>
<evidence type="ECO:0000256" key="6">
    <source>
        <dbReference type="ARBA" id="ARBA00023242"/>
    </source>
</evidence>
<dbReference type="Proteomes" id="UP001652622">
    <property type="component" value="Unplaced"/>
</dbReference>
<evidence type="ECO:0000313" key="9">
    <source>
        <dbReference type="RefSeq" id="XP_034294376.2"/>
    </source>
</evidence>
<feature type="compositionally biased region" description="Basic residues" evidence="7">
    <location>
        <begin position="379"/>
        <end position="390"/>
    </location>
</feature>